<reference evidence="2" key="1">
    <citation type="submission" date="2010-05" db="EMBL/GenBank/DDBJ databases">
        <title>The Genome Sequence of Magnaporthe poae strain ATCC 64411.</title>
        <authorList>
            <consortium name="The Broad Institute Genome Sequencing Platform"/>
            <consortium name="Broad Institute Genome Sequencing Center for Infectious Disease"/>
            <person name="Ma L.-J."/>
            <person name="Dead R."/>
            <person name="Young S."/>
            <person name="Zeng Q."/>
            <person name="Koehrsen M."/>
            <person name="Alvarado L."/>
            <person name="Berlin A."/>
            <person name="Chapman S.B."/>
            <person name="Chen Z."/>
            <person name="Freedman E."/>
            <person name="Gellesch M."/>
            <person name="Goldberg J."/>
            <person name="Griggs A."/>
            <person name="Gujja S."/>
            <person name="Heilman E.R."/>
            <person name="Heiman D."/>
            <person name="Hepburn T."/>
            <person name="Howarth C."/>
            <person name="Jen D."/>
            <person name="Larson L."/>
            <person name="Mehta T."/>
            <person name="Neiman D."/>
            <person name="Pearson M."/>
            <person name="Roberts A."/>
            <person name="Saif S."/>
            <person name="Shea T."/>
            <person name="Shenoy N."/>
            <person name="Sisk P."/>
            <person name="Stolte C."/>
            <person name="Sykes S."/>
            <person name="Walk T."/>
            <person name="White J."/>
            <person name="Yandava C."/>
            <person name="Haas B."/>
            <person name="Nusbaum C."/>
            <person name="Birren B."/>
        </authorList>
    </citation>
    <scope>NUCLEOTIDE SEQUENCE</scope>
    <source>
        <strain evidence="2">ATCC 64411</strain>
    </source>
</reference>
<dbReference type="EMBL" id="ADBL01000129">
    <property type="status" value="NOT_ANNOTATED_CDS"/>
    <property type="molecule type" value="Genomic_DNA"/>
</dbReference>
<name>A0A0C4DLA1_MAGP6</name>
<keyword evidence="4" id="KW-1185">Reference proteome</keyword>
<dbReference type="eggNOG" id="ENOG502RKJC">
    <property type="taxonomic scope" value="Eukaryota"/>
</dbReference>
<reference evidence="4" key="2">
    <citation type="submission" date="2010-05" db="EMBL/GenBank/DDBJ databases">
        <title>The genome sequence of Magnaporthe poae strain ATCC 64411.</title>
        <authorList>
            <person name="Ma L.-J."/>
            <person name="Dead R."/>
            <person name="Young S."/>
            <person name="Zeng Q."/>
            <person name="Koehrsen M."/>
            <person name="Alvarado L."/>
            <person name="Berlin A."/>
            <person name="Chapman S.B."/>
            <person name="Chen Z."/>
            <person name="Freedman E."/>
            <person name="Gellesch M."/>
            <person name="Goldberg J."/>
            <person name="Griggs A."/>
            <person name="Gujja S."/>
            <person name="Heilman E.R."/>
            <person name="Heiman D."/>
            <person name="Hepburn T."/>
            <person name="Howarth C."/>
            <person name="Jen D."/>
            <person name="Larson L."/>
            <person name="Mehta T."/>
            <person name="Neiman D."/>
            <person name="Pearson M."/>
            <person name="Roberts A."/>
            <person name="Saif S."/>
            <person name="Shea T."/>
            <person name="Shenoy N."/>
            <person name="Sisk P."/>
            <person name="Stolte C."/>
            <person name="Sykes S."/>
            <person name="Walk T."/>
            <person name="White J."/>
            <person name="Yandava C."/>
            <person name="Haas B."/>
            <person name="Nusbaum C."/>
            <person name="Birren B."/>
        </authorList>
    </citation>
    <scope>NUCLEOTIDE SEQUENCE [LARGE SCALE GENOMIC DNA]</scope>
    <source>
        <strain evidence="4">ATCC 64411 / 73-15</strain>
    </source>
</reference>
<dbReference type="EMBL" id="GL876966">
    <property type="protein sequence ID" value="KLU81452.1"/>
    <property type="molecule type" value="Genomic_DNA"/>
</dbReference>
<dbReference type="OrthoDB" id="4225201at2759"/>
<reference evidence="3" key="4">
    <citation type="journal article" date="2015" name="G3 (Bethesda)">
        <title>Genome sequences of three phytopathogenic species of the Magnaporthaceae family of fungi.</title>
        <authorList>
            <person name="Okagaki L.H."/>
            <person name="Nunes C.C."/>
            <person name="Sailsbery J."/>
            <person name="Clay B."/>
            <person name="Brown D."/>
            <person name="John T."/>
            <person name="Oh Y."/>
            <person name="Young N."/>
            <person name="Fitzgerald M."/>
            <person name="Haas B.J."/>
            <person name="Zeng Q."/>
            <person name="Young S."/>
            <person name="Adiconis X."/>
            <person name="Fan L."/>
            <person name="Levin J.Z."/>
            <person name="Mitchell T.K."/>
            <person name="Okubara P.A."/>
            <person name="Farman M.L."/>
            <person name="Kohn L.M."/>
            <person name="Birren B."/>
            <person name="Ma L.-J."/>
            <person name="Dean R.A."/>
        </authorList>
    </citation>
    <scope>NUCLEOTIDE SEQUENCE</scope>
    <source>
        <strain evidence="3">ATCC 64411 / 73-15</strain>
    </source>
</reference>
<dbReference type="Proteomes" id="UP000011715">
    <property type="component" value="Unassembled WGS sequence"/>
</dbReference>
<sequence>MRCLSTALASVCLLAPALARAESSSSAYIVFEDLPRDFPVDYLDFALNVNEATDPCGPVNATINNQALPEVGAGTFTTRQEYTFDATWNFACVEAKEQIMSLSINSVSGVAVKDLEISVRFRQTLPMTISSIRGPASMALFGDGDSKAGSEQQLSADKLVAELDEIDTLRARAGEIHRLIRTHERLVAESYGWLRGNVHDFQDCDSIGCFVTSLSRRMTSIGGRPFDSARRRRGRRVWRQQHPNGRVRGQSQRLVDSLEENTADI</sequence>
<protein>
    <recommendedName>
        <fullName evidence="5">GOLD domain-containing protein</fullName>
    </recommendedName>
</protein>
<reference evidence="3" key="5">
    <citation type="submission" date="2015-06" db="UniProtKB">
        <authorList>
            <consortium name="EnsemblFungi"/>
        </authorList>
    </citation>
    <scope>IDENTIFICATION</scope>
    <source>
        <strain evidence="3">ATCC 64411</strain>
    </source>
</reference>
<accession>A0A0C4DLA1</accession>
<evidence type="ECO:0008006" key="5">
    <source>
        <dbReference type="Google" id="ProtNLM"/>
    </source>
</evidence>
<dbReference type="STRING" id="644358.A0A0C4DLA1"/>
<dbReference type="EnsemblFungi" id="MAPG_00541T0">
    <property type="protein sequence ID" value="MAPG_00541T0"/>
    <property type="gene ID" value="MAPG_00541"/>
</dbReference>
<organism evidence="3 4">
    <name type="scientific">Magnaporthiopsis poae (strain ATCC 64411 / 73-15)</name>
    <name type="common">Kentucky bluegrass fungus</name>
    <name type="synonym">Magnaporthe poae</name>
    <dbReference type="NCBI Taxonomy" id="644358"/>
    <lineage>
        <taxon>Eukaryota</taxon>
        <taxon>Fungi</taxon>
        <taxon>Dikarya</taxon>
        <taxon>Ascomycota</taxon>
        <taxon>Pezizomycotina</taxon>
        <taxon>Sordariomycetes</taxon>
        <taxon>Sordariomycetidae</taxon>
        <taxon>Magnaporthales</taxon>
        <taxon>Magnaporthaceae</taxon>
        <taxon>Magnaporthiopsis</taxon>
    </lineage>
</organism>
<dbReference type="VEuPathDB" id="FungiDB:MAPG_00541"/>
<evidence type="ECO:0000313" key="2">
    <source>
        <dbReference type="EMBL" id="KLU81452.1"/>
    </source>
</evidence>
<proteinExistence type="predicted"/>
<gene>
    <name evidence="2" type="ORF">MAPG_00541</name>
</gene>
<feature type="chain" id="PRO_5009385095" description="GOLD domain-containing protein" evidence="1">
    <location>
        <begin position="20"/>
        <end position="265"/>
    </location>
</feature>
<evidence type="ECO:0000313" key="3">
    <source>
        <dbReference type="EnsemblFungi" id="MAPG_00541T0"/>
    </source>
</evidence>
<evidence type="ECO:0000313" key="4">
    <source>
        <dbReference type="Proteomes" id="UP000011715"/>
    </source>
</evidence>
<feature type="signal peptide" evidence="1">
    <location>
        <begin position="1"/>
        <end position="19"/>
    </location>
</feature>
<dbReference type="AlphaFoldDB" id="A0A0C4DLA1"/>
<keyword evidence="1" id="KW-0732">Signal</keyword>
<dbReference type="EMBL" id="ADBL01000128">
    <property type="status" value="NOT_ANNOTATED_CDS"/>
    <property type="molecule type" value="Genomic_DNA"/>
</dbReference>
<reference evidence="2" key="3">
    <citation type="submission" date="2011-03" db="EMBL/GenBank/DDBJ databases">
        <title>Annotation of Magnaporthe poae ATCC 64411.</title>
        <authorList>
            <person name="Ma L.-J."/>
            <person name="Dead R."/>
            <person name="Young S.K."/>
            <person name="Zeng Q."/>
            <person name="Gargeya S."/>
            <person name="Fitzgerald M."/>
            <person name="Haas B."/>
            <person name="Abouelleil A."/>
            <person name="Alvarado L."/>
            <person name="Arachchi H.M."/>
            <person name="Berlin A."/>
            <person name="Brown A."/>
            <person name="Chapman S.B."/>
            <person name="Chen Z."/>
            <person name="Dunbar C."/>
            <person name="Freedman E."/>
            <person name="Gearin G."/>
            <person name="Gellesch M."/>
            <person name="Goldberg J."/>
            <person name="Griggs A."/>
            <person name="Gujja S."/>
            <person name="Heiman D."/>
            <person name="Howarth C."/>
            <person name="Larson L."/>
            <person name="Lui A."/>
            <person name="MacDonald P.J.P."/>
            <person name="Mehta T."/>
            <person name="Montmayeur A."/>
            <person name="Murphy C."/>
            <person name="Neiman D."/>
            <person name="Pearson M."/>
            <person name="Priest M."/>
            <person name="Roberts A."/>
            <person name="Saif S."/>
            <person name="Shea T."/>
            <person name="Shenoy N."/>
            <person name="Sisk P."/>
            <person name="Stolte C."/>
            <person name="Sykes S."/>
            <person name="Yandava C."/>
            <person name="Wortman J."/>
            <person name="Nusbaum C."/>
            <person name="Birren B."/>
        </authorList>
    </citation>
    <scope>NUCLEOTIDE SEQUENCE</scope>
    <source>
        <strain evidence="2">ATCC 64411</strain>
    </source>
</reference>
<evidence type="ECO:0000256" key="1">
    <source>
        <dbReference type="SAM" id="SignalP"/>
    </source>
</evidence>